<dbReference type="PANTHER" id="PTHR43794:SF11">
    <property type="entry name" value="AMIDOHYDROLASE-RELATED DOMAIN-CONTAINING PROTEIN"/>
    <property type="match status" value="1"/>
</dbReference>
<dbReference type="InterPro" id="IPR006680">
    <property type="entry name" value="Amidohydro-rel"/>
</dbReference>
<dbReference type="RefSeq" id="WP_069703252.1">
    <property type="nucleotide sequence ID" value="NZ_MJAT01000039.1"/>
</dbReference>
<reference evidence="3 4" key="1">
    <citation type="submission" date="2016-09" db="EMBL/GenBank/DDBJ databases">
        <title>Desulfuribacillus arsenicus sp. nov., an obligately anaerobic, dissimilatory arsenic- and antimonate-reducing bacterium isolated from anoxic sediments.</title>
        <authorList>
            <person name="Abin C.A."/>
            <person name="Hollibaugh J.T."/>
        </authorList>
    </citation>
    <scope>NUCLEOTIDE SEQUENCE [LARGE SCALE GENOMIC DNA]</scope>
    <source>
        <strain evidence="3 4">MLFW-2</strain>
    </source>
</reference>
<dbReference type="NCBIfam" id="NF005540">
    <property type="entry name" value="PRK07203.1"/>
    <property type="match status" value="1"/>
</dbReference>
<dbReference type="SUPFAM" id="SSF51556">
    <property type="entry name" value="Metallo-dependent hydrolases"/>
    <property type="match status" value="1"/>
</dbReference>
<accession>A0A1E5L2V3</accession>
<evidence type="ECO:0000256" key="1">
    <source>
        <dbReference type="ARBA" id="ARBA00022801"/>
    </source>
</evidence>
<dbReference type="CDD" id="cd01298">
    <property type="entry name" value="ATZ_TRZ_like"/>
    <property type="match status" value="1"/>
</dbReference>
<proteinExistence type="predicted"/>
<dbReference type="Gene3D" id="2.30.40.10">
    <property type="entry name" value="Urease, subunit C, domain 1"/>
    <property type="match status" value="1"/>
</dbReference>
<dbReference type="AlphaFoldDB" id="A0A1E5L2V3"/>
<dbReference type="Pfam" id="PF01979">
    <property type="entry name" value="Amidohydro_1"/>
    <property type="match status" value="1"/>
</dbReference>
<dbReference type="Proteomes" id="UP000095255">
    <property type="component" value="Unassembled WGS sequence"/>
</dbReference>
<dbReference type="SUPFAM" id="SSF51338">
    <property type="entry name" value="Composite domain of metallo-dependent hydrolases"/>
    <property type="match status" value="1"/>
</dbReference>
<dbReference type="InterPro" id="IPR032466">
    <property type="entry name" value="Metal_Hydrolase"/>
</dbReference>
<dbReference type="Gene3D" id="3.20.20.140">
    <property type="entry name" value="Metal-dependent hydrolases"/>
    <property type="match status" value="1"/>
</dbReference>
<dbReference type="PANTHER" id="PTHR43794">
    <property type="entry name" value="AMINOHYDROLASE SSNA-RELATED"/>
    <property type="match status" value="1"/>
</dbReference>
<dbReference type="InterPro" id="IPR017700">
    <property type="entry name" value="Aminohydrolase_SsnA"/>
</dbReference>
<keyword evidence="1 3" id="KW-0378">Hydrolase</keyword>
<dbReference type="NCBIfam" id="TIGR03314">
    <property type="entry name" value="Se_ssnA"/>
    <property type="match status" value="1"/>
</dbReference>
<dbReference type="OrthoDB" id="9807210at2"/>
<evidence type="ECO:0000313" key="4">
    <source>
        <dbReference type="Proteomes" id="UP000095255"/>
    </source>
</evidence>
<gene>
    <name evidence="3" type="ORF">BHU72_10665</name>
</gene>
<evidence type="ECO:0000313" key="3">
    <source>
        <dbReference type="EMBL" id="OEH84269.1"/>
    </source>
</evidence>
<dbReference type="InterPro" id="IPR011059">
    <property type="entry name" value="Metal-dep_hydrolase_composite"/>
</dbReference>
<dbReference type="EMBL" id="MJAT01000039">
    <property type="protein sequence ID" value="OEH84269.1"/>
    <property type="molecule type" value="Genomic_DNA"/>
</dbReference>
<keyword evidence="4" id="KW-1185">Reference proteome</keyword>
<evidence type="ECO:0000259" key="2">
    <source>
        <dbReference type="Pfam" id="PF01979"/>
    </source>
</evidence>
<feature type="domain" description="Amidohydrolase-related" evidence="2">
    <location>
        <begin position="57"/>
        <end position="412"/>
    </location>
</feature>
<dbReference type="GO" id="GO:0016810">
    <property type="term" value="F:hydrolase activity, acting on carbon-nitrogen (but not peptide) bonds"/>
    <property type="evidence" value="ECO:0007669"/>
    <property type="project" value="InterPro"/>
</dbReference>
<dbReference type="InterPro" id="IPR050287">
    <property type="entry name" value="MTA/SAH_deaminase"/>
</dbReference>
<dbReference type="STRING" id="1390249.BHU72_10665"/>
<protein>
    <submittedName>
        <fullName evidence="3">Chlorohydrolase</fullName>
    </submittedName>
</protein>
<comment type="caution">
    <text evidence="3">The sequence shown here is derived from an EMBL/GenBank/DDBJ whole genome shotgun (WGS) entry which is preliminary data.</text>
</comment>
<organism evidence="3 4">
    <name type="scientific">Desulfuribacillus stibiiarsenatis</name>
    <dbReference type="NCBI Taxonomy" id="1390249"/>
    <lineage>
        <taxon>Bacteria</taxon>
        <taxon>Bacillati</taxon>
        <taxon>Bacillota</taxon>
        <taxon>Desulfuribacillia</taxon>
        <taxon>Desulfuribacillales</taxon>
        <taxon>Desulfuribacillaceae</taxon>
        <taxon>Desulfuribacillus</taxon>
    </lineage>
</organism>
<sequence length="442" mass="49412">MIIVGNGTVITLDDQQRVIENGAVLIEKDRILDVGKTEDLMQRFSDVTFIDAKHGLIMPGMTNIHTHFYSAFARGMAVPGEPAQNFPQILERLWWKLDKALNLEAVYYSALVSMIENIKNGTTTIIDHHASPFAVTESLLHIAKAAEFTGIRTSLCYEVSDRDGEKVTKQGIEENKRFIEYTQKADNPLLKGTFGIHASFTVSDQTLEHCATVCKDLNSGIHIHVAEDRFDVEETERQFGISVVERLEKFRLLGPKTIAAHCVHITEQEIDILVRTQTAVAHNPESNMGNAVGCAPIKKFLEAGMRVGMGTDGYTSDMFEGIKVGNLLHKHENKDPQAAWVEIPQMIFTNNREILTNHFGQPLGVLKPGAYADVITIDYHPTTPIHKDNYYGHLLFGVSGGMVNTTIIGGKIRMCDRQLVEIDEKEITRMARQLAKTLWSQL</sequence>
<name>A0A1E5L2V3_9FIRM</name>